<sequence>MLFPYLQLMRPANIITAISNVIAGYIVALYFLDSKFDYPSLGYLILSTIGLYGGGIVFNDFFDAEIDARERPDRPIPSGAAKKGYAGILGALLFGMGLFSALNVSFTGFVIACTICICCFIYNLKTKYYPWVGGFTLALCRGFNMLLGTTFAPDATCQLCLIGLIPFWLTIAITYISKSEVEGGNKVMLSYVALLYLMTLVTLWFLIELYKSNLGNSLVFLSIFIALNSFYLVKAMDNPIAENIQSVVKWGVLSFILMDAATAASFSSLSTGLVLLLLMPLSVVLSKFFAVT</sequence>
<accession>A0A2P1P9Y7</accession>
<keyword evidence="4 6" id="KW-1133">Transmembrane helix</keyword>
<keyword evidence="5 6" id="KW-0472">Membrane</keyword>
<gene>
    <name evidence="7" type="ORF">phytr_11580</name>
</gene>
<dbReference type="PANTHER" id="PTHR42723">
    <property type="entry name" value="CHLOROPHYLL SYNTHASE"/>
    <property type="match status" value="1"/>
</dbReference>
<evidence type="ECO:0000313" key="7">
    <source>
        <dbReference type="EMBL" id="AVP88083.1"/>
    </source>
</evidence>
<dbReference type="NCBIfam" id="NF035940">
    <property type="entry name" value="prenyl_rel_EboC"/>
    <property type="match status" value="1"/>
</dbReference>
<dbReference type="PANTHER" id="PTHR42723:SF1">
    <property type="entry name" value="CHLOROPHYLL SYNTHASE, CHLOROPLASTIC"/>
    <property type="match status" value="1"/>
</dbReference>
<dbReference type="RefSeq" id="WP_106874899.1">
    <property type="nucleotide sequence ID" value="NZ_CP027845.1"/>
</dbReference>
<feature type="transmembrane region" description="Helical" evidence="6">
    <location>
        <begin position="188"/>
        <end position="207"/>
    </location>
</feature>
<dbReference type="OrthoDB" id="8559716at2"/>
<feature type="transmembrane region" description="Helical" evidence="6">
    <location>
        <begin position="12"/>
        <end position="31"/>
    </location>
</feature>
<name>A0A2P1P9Y7_9RICK</name>
<comment type="subcellular location">
    <subcellularLocation>
        <location evidence="1">Membrane</location>
        <topology evidence="1">Multi-pass membrane protein</topology>
    </subcellularLocation>
</comment>
<organism evidence="7 8">
    <name type="scientific">Candidatus Phycorickettsia trachydisci</name>
    <dbReference type="NCBI Taxonomy" id="2115978"/>
    <lineage>
        <taxon>Bacteria</taxon>
        <taxon>Pseudomonadati</taxon>
        <taxon>Pseudomonadota</taxon>
        <taxon>Alphaproteobacteria</taxon>
        <taxon>Rickettsiales</taxon>
        <taxon>Rickettsiaceae</taxon>
        <taxon>Candidatus Phycorickettsia</taxon>
    </lineage>
</organism>
<dbReference type="CDD" id="cd13964">
    <property type="entry name" value="PT_UbiA_1"/>
    <property type="match status" value="1"/>
</dbReference>
<feature type="transmembrane region" description="Helical" evidence="6">
    <location>
        <begin position="43"/>
        <end position="62"/>
    </location>
</feature>
<dbReference type="InterPro" id="IPR000537">
    <property type="entry name" value="UbiA_prenyltransferase"/>
</dbReference>
<dbReference type="GO" id="GO:0016765">
    <property type="term" value="F:transferase activity, transferring alkyl or aryl (other than methyl) groups"/>
    <property type="evidence" value="ECO:0007669"/>
    <property type="project" value="InterPro"/>
</dbReference>
<evidence type="ECO:0000256" key="6">
    <source>
        <dbReference type="SAM" id="Phobius"/>
    </source>
</evidence>
<evidence type="ECO:0000256" key="5">
    <source>
        <dbReference type="ARBA" id="ARBA00023136"/>
    </source>
</evidence>
<dbReference type="InterPro" id="IPR050475">
    <property type="entry name" value="Prenyltransferase_related"/>
</dbReference>
<evidence type="ECO:0000313" key="8">
    <source>
        <dbReference type="Proteomes" id="UP000241762"/>
    </source>
</evidence>
<dbReference type="GO" id="GO:0016020">
    <property type="term" value="C:membrane"/>
    <property type="evidence" value="ECO:0007669"/>
    <property type="project" value="UniProtKB-SubCell"/>
</dbReference>
<keyword evidence="3 6" id="KW-0812">Transmembrane</keyword>
<dbReference type="Proteomes" id="UP000241762">
    <property type="component" value="Chromosome"/>
</dbReference>
<dbReference type="AlphaFoldDB" id="A0A2P1P9Y7"/>
<evidence type="ECO:0000256" key="1">
    <source>
        <dbReference type="ARBA" id="ARBA00004141"/>
    </source>
</evidence>
<dbReference type="KEGG" id="ptc:phytr_11580"/>
<dbReference type="Gene3D" id="1.10.357.140">
    <property type="entry name" value="UbiA prenyltransferase"/>
    <property type="match status" value="1"/>
</dbReference>
<evidence type="ECO:0000256" key="4">
    <source>
        <dbReference type="ARBA" id="ARBA00022989"/>
    </source>
</evidence>
<protein>
    <submittedName>
        <fullName evidence="7">EboC, UbiA superfamily</fullName>
    </submittedName>
</protein>
<dbReference type="Pfam" id="PF01040">
    <property type="entry name" value="UbiA"/>
    <property type="match status" value="1"/>
</dbReference>
<feature type="transmembrane region" description="Helical" evidence="6">
    <location>
        <begin position="106"/>
        <end position="124"/>
    </location>
</feature>
<feature type="transmembrane region" description="Helical" evidence="6">
    <location>
        <begin position="272"/>
        <end position="290"/>
    </location>
</feature>
<proteinExistence type="predicted"/>
<dbReference type="InterPro" id="IPR044878">
    <property type="entry name" value="UbiA_sf"/>
</dbReference>
<feature type="transmembrane region" description="Helical" evidence="6">
    <location>
        <begin position="213"/>
        <end position="235"/>
    </location>
</feature>
<keyword evidence="8" id="KW-1185">Reference proteome</keyword>
<evidence type="ECO:0000256" key="2">
    <source>
        <dbReference type="ARBA" id="ARBA00022475"/>
    </source>
</evidence>
<keyword evidence="2" id="KW-1003">Cell membrane</keyword>
<dbReference type="EMBL" id="CP027845">
    <property type="protein sequence ID" value="AVP88083.1"/>
    <property type="molecule type" value="Genomic_DNA"/>
</dbReference>
<reference evidence="7 8" key="1">
    <citation type="submission" date="2018-03" db="EMBL/GenBank/DDBJ databases">
        <title>A gene transfer event suggests a long-term partnership between eustigmatophyte algae and a novel lineage of endosymbiotic bacteria.</title>
        <authorList>
            <person name="Yurchenko T."/>
            <person name="Sevcikova T."/>
            <person name="Pribyl P."/>
            <person name="El Karkouri K."/>
            <person name="Klimes V."/>
            <person name="Amaral R."/>
            <person name="Zbrankova V."/>
            <person name="Kim E."/>
            <person name="Raoult D."/>
            <person name="Santos L.M.A."/>
            <person name="Elias M."/>
        </authorList>
    </citation>
    <scope>NUCLEOTIDE SEQUENCE [LARGE SCALE GENOMIC DNA]</scope>
    <source>
        <strain evidence="7">CCALA 838</strain>
    </source>
</reference>
<feature type="transmembrane region" description="Helical" evidence="6">
    <location>
        <begin position="158"/>
        <end position="176"/>
    </location>
</feature>
<evidence type="ECO:0000256" key="3">
    <source>
        <dbReference type="ARBA" id="ARBA00022692"/>
    </source>
</evidence>